<dbReference type="PANTHER" id="PTHR43078">
    <property type="entry name" value="UDP-GLUCURONIC ACID DECARBOXYLASE-RELATED"/>
    <property type="match status" value="1"/>
</dbReference>
<evidence type="ECO:0000256" key="4">
    <source>
        <dbReference type="ARBA" id="ARBA00023239"/>
    </source>
</evidence>
<sequence>MPTPESVPLAITDTGLPRYSYLSSKIVGEQLCLSYGKAHDFPVRIVRYHNVYGPRMGYDHVIPQFIQRVLEGHDPFSIYGAYQTRAFCYVDDAVNATIQVMRVSTMESVTVNIGNDQEELQIIDLAHKLFRVAGVSPELAIYAPPPGSPERRCPDISQLQKLTSYQAQVSLEQGLQRTYAWYRNAWERQVQQEREEARV</sequence>
<dbReference type="GO" id="GO:0005737">
    <property type="term" value="C:cytoplasm"/>
    <property type="evidence" value="ECO:0007669"/>
    <property type="project" value="TreeGrafter"/>
</dbReference>
<dbReference type="InterPro" id="IPR044516">
    <property type="entry name" value="UXS-like"/>
</dbReference>
<keyword evidence="3" id="KW-0520">NAD</keyword>
<evidence type="ECO:0000313" key="6">
    <source>
        <dbReference type="EMBL" id="GCE22072.1"/>
    </source>
</evidence>
<reference evidence="7" key="1">
    <citation type="submission" date="2018-12" db="EMBL/GenBank/DDBJ databases">
        <title>Tengunoibacter tsumagoiensis gen. nov., sp. nov., Dictyobacter kobayashii sp. nov., D. alpinus sp. nov., and D. joshuensis sp. nov. and description of Dictyobacteraceae fam. nov. within the order Ktedonobacterales isolated from Tengu-no-mugimeshi.</title>
        <authorList>
            <person name="Wang C.M."/>
            <person name="Zheng Y."/>
            <person name="Sakai Y."/>
            <person name="Toyoda A."/>
            <person name="Minakuchi Y."/>
            <person name="Abe K."/>
            <person name="Yokota A."/>
            <person name="Yabe S."/>
        </authorList>
    </citation>
    <scope>NUCLEOTIDE SEQUENCE [LARGE SCALE GENOMIC DNA]</scope>
    <source>
        <strain evidence="7">Uno11</strain>
    </source>
</reference>
<dbReference type="RefSeq" id="WP_161977750.1">
    <property type="nucleotide sequence ID" value="NZ_BIFS01000002.1"/>
</dbReference>
<evidence type="ECO:0000256" key="3">
    <source>
        <dbReference type="ARBA" id="ARBA00023027"/>
    </source>
</evidence>
<dbReference type="SUPFAM" id="SSF51735">
    <property type="entry name" value="NAD(P)-binding Rossmann-fold domains"/>
    <property type="match status" value="1"/>
</dbReference>
<dbReference type="Proteomes" id="UP000287188">
    <property type="component" value="Unassembled WGS sequence"/>
</dbReference>
<dbReference type="InterPro" id="IPR036291">
    <property type="entry name" value="NAD(P)-bd_dom_sf"/>
</dbReference>
<dbReference type="PANTHER" id="PTHR43078:SF6">
    <property type="entry name" value="UDP-GLUCURONIC ACID DECARBOXYLASE 1"/>
    <property type="match status" value="1"/>
</dbReference>
<comment type="caution">
    <text evidence="6">The sequence shown here is derived from an EMBL/GenBank/DDBJ whole genome shotgun (WGS) entry which is preliminary data.</text>
</comment>
<protein>
    <recommendedName>
        <fullName evidence="5">NAD-dependent epimerase/dehydratase domain-containing protein</fullName>
    </recommendedName>
</protein>
<gene>
    <name evidence="6" type="ORF">KDK_58720</name>
</gene>
<evidence type="ECO:0000256" key="2">
    <source>
        <dbReference type="ARBA" id="ARBA00022793"/>
    </source>
</evidence>
<keyword evidence="4" id="KW-0456">Lyase</keyword>
<organism evidence="6 7">
    <name type="scientific">Dictyobacter kobayashii</name>
    <dbReference type="NCBI Taxonomy" id="2014872"/>
    <lineage>
        <taxon>Bacteria</taxon>
        <taxon>Bacillati</taxon>
        <taxon>Chloroflexota</taxon>
        <taxon>Ktedonobacteria</taxon>
        <taxon>Ktedonobacterales</taxon>
        <taxon>Dictyobacteraceae</taxon>
        <taxon>Dictyobacter</taxon>
    </lineage>
</organism>
<dbReference type="EMBL" id="BIFS01000002">
    <property type="protein sequence ID" value="GCE22072.1"/>
    <property type="molecule type" value="Genomic_DNA"/>
</dbReference>
<dbReference type="AlphaFoldDB" id="A0A402ASK7"/>
<dbReference type="Pfam" id="PF01370">
    <property type="entry name" value="Epimerase"/>
    <property type="match status" value="1"/>
</dbReference>
<accession>A0A402ASK7</accession>
<dbReference type="GO" id="GO:0048040">
    <property type="term" value="F:UDP-glucuronate decarboxylase activity"/>
    <property type="evidence" value="ECO:0007669"/>
    <property type="project" value="TreeGrafter"/>
</dbReference>
<evidence type="ECO:0000313" key="7">
    <source>
        <dbReference type="Proteomes" id="UP000287188"/>
    </source>
</evidence>
<dbReference type="Gene3D" id="3.40.50.720">
    <property type="entry name" value="NAD(P)-binding Rossmann-like Domain"/>
    <property type="match status" value="1"/>
</dbReference>
<keyword evidence="2" id="KW-0210">Decarboxylase</keyword>
<name>A0A402ASK7_9CHLR</name>
<keyword evidence="7" id="KW-1185">Reference proteome</keyword>
<comment type="cofactor">
    <cofactor evidence="1">
        <name>NAD(+)</name>
        <dbReference type="ChEBI" id="CHEBI:57540"/>
    </cofactor>
</comment>
<dbReference type="GO" id="GO:0070403">
    <property type="term" value="F:NAD+ binding"/>
    <property type="evidence" value="ECO:0007669"/>
    <property type="project" value="InterPro"/>
</dbReference>
<evidence type="ECO:0000256" key="1">
    <source>
        <dbReference type="ARBA" id="ARBA00001911"/>
    </source>
</evidence>
<evidence type="ECO:0000259" key="5">
    <source>
        <dbReference type="Pfam" id="PF01370"/>
    </source>
</evidence>
<feature type="domain" description="NAD-dependent epimerase/dehydratase" evidence="5">
    <location>
        <begin position="17"/>
        <end position="114"/>
    </location>
</feature>
<dbReference type="GO" id="GO:0042732">
    <property type="term" value="P:D-xylose metabolic process"/>
    <property type="evidence" value="ECO:0007669"/>
    <property type="project" value="InterPro"/>
</dbReference>
<dbReference type="InterPro" id="IPR001509">
    <property type="entry name" value="Epimerase_deHydtase"/>
</dbReference>
<proteinExistence type="predicted"/>